<keyword evidence="13" id="KW-0325">Glycoprotein</keyword>
<dbReference type="CDD" id="cd23509">
    <property type="entry name" value="Gnk2-like"/>
    <property type="match status" value="1"/>
</dbReference>
<dbReference type="PROSITE" id="PS51473">
    <property type="entry name" value="GNK2"/>
    <property type="match status" value="1"/>
</dbReference>
<dbReference type="GO" id="GO:0004674">
    <property type="term" value="F:protein serine/threonine kinase activity"/>
    <property type="evidence" value="ECO:0007669"/>
    <property type="project" value="UniProtKB-KW"/>
</dbReference>
<dbReference type="InterPro" id="IPR038408">
    <property type="entry name" value="GNK2_sf"/>
</dbReference>
<evidence type="ECO:0000256" key="6">
    <source>
        <dbReference type="ARBA" id="ARBA00022737"/>
    </source>
</evidence>
<comment type="caution">
    <text evidence="15">The sequence shown here is derived from an EMBL/GenBank/DDBJ whole genome shotgun (WGS) entry which is preliminary data.</text>
</comment>
<evidence type="ECO:0000256" key="12">
    <source>
        <dbReference type="ARBA" id="ARBA00023170"/>
    </source>
</evidence>
<dbReference type="EMBL" id="JANJYJ010000009">
    <property type="protein sequence ID" value="KAK3188254.1"/>
    <property type="molecule type" value="Genomic_DNA"/>
</dbReference>
<evidence type="ECO:0000256" key="10">
    <source>
        <dbReference type="ARBA" id="ARBA00022989"/>
    </source>
</evidence>
<keyword evidence="16" id="KW-1185">Reference proteome</keyword>
<keyword evidence="5" id="KW-0732">Signal</keyword>
<evidence type="ECO:0000256" key="5">
    <source>
        <dbReference type="ARBA" id="ARBA00022729"/>
    </source>
</evidence>
<sequence length="199" mass="22622">MYQQLLPQIKKIRHHTRQGNYTTSQTIYTLQQCTQDLSSDDCSRCLEQDIANLPNGKIGGRRLFPRCYSMYELFNFYTHNKTALPPPTLSSPSPVTRLTAGNEISTIESLQFDFGTIQAATNDFSTDNKLREGVLSNGQEITVKRLSRSSGQGAEEFKNEVVLVSKLQHRNLVRLQGFCLEGEEKILVYEFLHNTNLDN</sequence>
<dbReference type="PANTHER" id="PTHR27002:SF1050">
    <property type="entry name" value="CYSTEINE-RICH RECEPTOR-LIKE PROTEIN KINASE 5"/>
    <property type="match status" value="1"/>
</dbReference>
<dbReference type="Pfam" id="PF01657">
    <property type="entry name" value="Stress-antifung"/>
    <property type="match status" value="1"/>
</dbReference>
<keyword evidence="11" id="KW-0472">Membrane</keyword>
<proteinExistence type="predicted"/>
<evidence type="ECO:0000256" key="1">
    <source>
        <dbReference type="ARBA" id="ARBA00004167"/>
    </source>
</evidence>
<evidence type="ECO:0000256" key="3">
    <source>
        <dbReference type="ARBA" id="ARBA00022679"/>
    </source>
</evidence>
<dbReference type="Gene3D" id="3.30.430.20">
    <property type="entry name" value="Gnk2 domain, C-X8-C-X2-C motif"/>
    <property type="match status" value="1"/>
</dbReference>
<organism evidence="15 16">
    <name type="scientific">Dipteronia sinensis</name>
    <dbReference type="NCBI Taxonomy" id="43782"/>
    <lineage>
        <taxon>Eukaryota</taxon>
        <taxon>Viridiplantae</taxon>
        <taxon>Streptophyta</taxon>
        <taxon>Embryophyta</taxon>
        <taxon>Tracheophyta</taxon>
        <taxon>Spermatophyta</taxon>
        <taxon>Magnoliopsida</taxon>
        <taxon>eudicotyledons</taxon>
        <taxon>Gunneridae</taxon>
        <taxon>Pentapetalae</taxon>
        <taxon>rosids</taxon>
        <taxon>malvids</taxon>
        <taxon>Sapindales</taxon>
        <taxon>Sapindaceae</taxon>
        <taxon>Hippocastanoideae</taxon>
        <taxon>Acereae</taxon>
        <taxon>Dipteronia</taxon>
    </lineage>
</organism>
<evidence type="ECO:0000313" key="16">
    <source>
        <dbReference type="Proteomes" id="UP001281410"/>
    </source>
</evidence>
<dbReference type="InterPro" id="IPR001245">
    <property type="entry name" value="Ser-Thr/Tyr_kinase_cat_dom"/>
</dbReference>
<dbReference type="InterPro" id="IPR002902">
    <property type="entry name" value="GNK2"/>
</dbReference>
<keyword evidence="6" id="KW-0677">Repeat</keyword>
<feature type="domain" description="Gnk2-homologous" evidence="14">
    <location>
        <begin position="1"/>
        <end position="76"/>
    </location>
</feature>
<protein>
    <recommendedName>
        <fullName evidence="14">Gnk2-homologous domain-containing protein</fullName>
    </recommendedName>
</protein>
<evidence type="ECO:0000256" key="11">
    <source>
        <dbReference type="ARBA" id="ARBA00023136"/>
    </source>
</evidence>
<keyword evidence="4" id="KW-0812">Transmembrane</keyword>
<evidence type="ECO:0000256" key="2">
    <source>
        <dbReference type="ARBA" id="ARBA00022527"/>
    </source>
</evidence>
<reference evidence="15" key="1">
    <citation type="journal article" date="2023" name="Plant J.">
        <title>Genome sequences and population genomics provide insights into the demographic history, inbreeding, and mutation load of two 'living fossil' tree species of Dipteronia.</title>
        <authorList>
            <person name="Feng Y."/>
            <person name="Comes H.P."/>
            <person name="Chen J."/>
            <person name="Zhu S."/>
            <person name="Lu R."/>
            <person name="Zhang X."/>
            <person name="Li P."/>
            <person name="Qiu J."/>
            <person name="Olsen K.M."/>
            <person name="Qiu Y."/>
        </authorList>
    </citation>
    <scope>NUCLEOTIDE SEQUENCE</scope>
    <source>
        <strain evidence="15">NBL</strain>
    </source>
</reference>
<keyword evidence="10" id="KW-1133">Transmembrane helix</keyword>
<dbReference type="SUPFAM" id="SSF56112">
    <property type="entry name" value="Protein kinase-like (PK-like)"/>
    <property type="match status" value="1"/>
</dbReference>
<accession>A0AAD9ZPL0</accession>
<keyword evidence="9" id="KW-0067">ATP-binding</keyword>
<name>A0AAD9ZPL0_9ROSI</name>
<dbReference type="FunFam" id="3.30.200.20:FF:000727">
    <property type="entry name" value="Cysteine-rich RLK (RECEPTOR-like protein kinase) 23"/>
    <property type="match status" value="1"/>
</dbReference>
<evidence type="ECO:0000313" key="15">
    <source>
        <dbReference type="EMBL" id="KAK3188254.1"/>
    </source>
</evidence>
<dbReference type="AlphaFoldDB" id="A0AAD9ZPL0"/>
<dbReference type="GO" id="GO:0042742">
    <property type="term" value="P:defense response to bacterium"/>
    <property type="evidence" value="ECO:0007669"/>
    <property type="project" value="TreeGrafter"/>
</dbReference>
<dbReference type="GO" id="GO:0005524">
    <property type="term" value="F:ATP binding"/>
    <property type="evidence" value="ECO:0007669"/>
    <property type="project" value="UniProtKB-KW"/>
</dbReference>
<dbReference type="PANTHER" id="PTHR27002">
    <property type="entry name" value="RECEPTOR-LIKE SERINE/THREONINE-PROTEIN KINASE SD1-8"/>
    <property type="match status" value="1"/>
</dbReference>
<dbReference type="Pfam" id="PF07714">
    <property type="entry name" value="PK_Tyr_Ser-Thr"/>
    <property type="match status" value="1"/>
</dbReference>
<evidence type="ECO:0000256" key="13">
    <source>
        <dbReference type="ARBA" id="ARBA00023180"/>
    </source>
</evidence>
<gene>
    <name evidence="15" type="ORF">Dsin_027815</name>
</gene>
<evidence type="ECO:0000256" key="9">
    <source>
        <dbReference type="ARBA" id="ARBA00022840"/>
    </source>
</evidence>
<keyword evidence="7" id="KW-0547">Nucleotide-binding</keyword>
<keyword evidence="2" id="KW-0723">Serine/threonine-protein kinase</keyword>
<keyword evidence="8" id="KW-0418">Kinase</keyword>
<dbReference type="Gene3D" id="3.30.200.20">
    <property type="entry name" value="Phosphorylase Kinase, domain 1"/>
    <property type="match status" value="1"/>
</dbReference>
<evidence type="ECO:0000256" key="7">
    <source>
        <dbReference type="ARBA" id="ARBA00022741"/>
    </source>
</evidence>
<keyword evidence="12" id="KW-0675">Receptor</keyword>
<keyword evidence="3" id="KW-0808">Transferase</keyword>
<dbReference type="InterPro" id="IPR011009">
    <property type="entry name" value="Kinase-like_dom_sf"/>
</dbReference>
<evidence type="ECO:0000256" key="8">
    <source>
        <dbReference type="ARBA" id="ARBA00022777"/>
    </source>
</evidence>
<dbReference type="GO" id="GO:0005886">
    <property type="term" value="C:plasma membrane"/>
    <property type="evidence" value="ECO:0007669"/>
    <property type="project" value="TreeGrafter"/>
</dbReference>
<dbReference type="Proteomes" id="UP001281410">
    <property type="component" value="Unassembled WGS sequence"/>
</dbReference>
<evidence type="ECO:0000259" key="14">
    <source>
        <dbReference type="PROSITE" id="PS51473"/>
    </source>
</evidence>
<evidence type="ECO:0000256" key="4">
    <source>
        <dbReference type="ARBA" id="ARBA00022692"/>
    </source>
</evidence>
<comment type="subcellular location">
    <subcellularLocation>
        <location evidence="1">Membrane</location>
        <topology evidence="1">Single-pass membrane protein</topology>
    </subcellularLocation>
</comment>